<accession>A0AA36I9P0</accession>
<evidence type="ECO:0000313" key="1">
    <source>
        <dbReference type="EMBL" id="CAJ1383652.1"/>
    </source>
</evidence>
<dbReference type="AlphaFoldDB" id="A0AA36I9P0"/>
<protein>
    <submittedName>
        <fullName evidence="1">Uncharacterized protein</fullName>
    </submittedName>
</protein>
<dbReference type="EMBL" id="CAUJNA010001036">
    <property type="protein sequence ID" value="CAJ1383652.1"/>
    <property type="molecule type" value="Genomic_DNA"/>
</dbReference>
<organism evidence="1 2">
    <name type="scientific">Effrenium voratum</name>
    <dbReference type="NCBI Taxonomy" id="2562239"/>
    <lineage>
        <taxon>Eukaryota</taxon>
        <taxon>Sar</taxon>
        <taxon>Alveolata</taxon>
        <taxon>Dinophyceae</taxon>
        <taxon>Suessiales</taxon>
        <taxon>Symbiodiniaceae</taxon>
        <taxon>Effrenium</taxon>
    </lineage>
</organism>
<dbReference type="Proteomes" id="UP001178507">
    <property type="component" value="Unassembled WGS sequence"/>
</dbReference>
<sequence length="104" mass="11712">MLNPCESASKLISPTVWSCPAQLQTAQFCTWLQIGFDRSHDAESRNPFVRQRWIMLNPCESASKLISPTVWSRPAQLQTASFCTWLQIGFGRSHDAETSVKILA</sequence>
<reference evidence="1" key="1">
    <citation type="submission" date="2023-08" db="EMBL/GenBank/DDBJ databases">
        <authorList>
            <person name="Chen Y."/>
            <person name="Shah S."/>
            <person name="Dougan E. K."/>
            <person name="Thang M."/>
            <person name="Chan C."/>
        </authorList>
    </citation>
    <scope>NUCLEOTIDE SEQUENCE</scope>
</reference>
<name>A0AA36I9P0_9DINO</name>
<gene>
    <name evidence="1" type="ORF">EVOR1521_LOCUS10723</name>
</gene>
<keyword evidence="2" id="KW-1185">Reference proteome</keyword>
<comment type="caution">
    <text evidence="1">The sequence shown here is derived from an EMBL/GenBank/DDBJ whole genome shotgun (WGS) entry which is preliminary data.</text>
</comment>
<proteinExistence type="predicted"/>
<evidence type="ECO:0000313" key="2">
    <source>
        <dbReference type="Proteomes" id="UP001178507"/>
    </source>
</evidence>